<dbReference type="EMBL" id="BAAATD010000016">
    <property type="protein sequence ID" value="GAA2632122.1"/>
    <property type="molecule type" value="Genomic_DNA"/>
</dbReference>
<feature type="region of interest" description="Disordered" evidence="1">
    <location>
        <begin position="1"/>
        <end position="22"/>
    </location>
</feature>
<evidence type="ECO:0000313" key="2">
    <source>
        <dbReference type="EMBL" id="GAA2632122.1"/>
    </source>
</evidence>
<accession>A0ABP6D287</accession>
<reference evidence="3" key="1">
    <citation type="journal article" date="2019" name="Int. J. Syst. Evol. Microbiol.">
        <title>The Global Catalogue of Microorganisms (GCM) 10K type strain sequencing project: providing services to taxonomists for standard genome sequencing and annotation.</title>
        <authorList>
            <consortium name="The Broad Institute Genomics Platform"/>
            <consortium name="The Broad Institute Genome Sequencing Center for Infectious Disease"/>
            <person name="Wu L."/>
            <person name="Ma J."/>
        </authorList>
    </citation>
    <scope>NUCLEOTIDE SEQUENCE [LARGE SCALE GENOMIC DNA]</scope>
    <source>
        <strain evidence="3">JCM 6833</strain>
    </source>
</reference>
<name>A0ABP6D287_9ACTN</name>
<organism evidence="2 3">
    <name type="scientific">Actinomadura fulvescens</name>
    <dbReference type="NCBI Taxonomy" id="46160"/>
    <lineage>
        <taxon>Bacteria</taxon>
        <taxon>Bacillati</taxon>
        <taxon>Actinomycetota</taxon>
        <taxon>Actinomycetes</taxon>
        <taxon>Streptosporangiales</taxon>
        <taxon>Thermomonosporaceae</taxon>
        <taxon>Actinomadura</taxon>
    </lineage>
</organism>
<evidence type="ECO:0000313" key="3">
    <source>
        <dbReference type="Proteomes" id="UP001501509"/>
    </source>
</evidence>
<dbReference type="Proteomes" id="UP001501509">
    <property type="component" value="Unassembled WGS sequence"/>
</dbReference>
<proteinExistence type="predicted"/>
<keyword evidence="3" id="KW-1185">Reference proteome</keyword>
<evidence type="ECO:0000256" key="1">
    <source>
        <dbReference type="SAM" id="MobiDB-lite"/>
    </source>
</evidence>
<gene>
    <name evidence="2" type="ORF">GCM10010411_82990</name>
</gene>
<comment type="caution">
    <text evidence="2">The sequence shown here is derived from an EMBL/GenBank/DDBJ whole genome shotgun (WGS) entry which is preliminary data.</text>
</comment>
<sequence length="278" mass="29567">MEGRDPPPARGPGRGFCLRGGTRWDTFRQTGTRPDTVGVPGPTPLFAARRGDTLFPAPHLVSGDVHHEYGNPILEDSVHWPDGTEVTSALTRDGTTVPPRTDNGMTVYDLPQARARYELRLVYNSSRPGCDGYKVDTAWGFSSERPIAQNVPAGYVCGRDGTSGTGDCAATSTLLLDYDIPLDLLHNASPGPVTATISAHHQPGAAAPALTGLQASVSYDGGTTWQQATTTKKDDHTYTAALDFSGQAGKSVTLRVQAQDSGGNTVHQTIYKAFTVQN</sequence>
<protein>
    <submittedName>
        <fullName evidence="2">Uncharacterized protein</fullName>
    </submittedName>
</protein>